<dbReference type="InterPro" id="IPR008030">
    <property type="entry name" value="NmrA-like"/>
</dbReference>
<evidence type="ECO:0000259" key="4">
    <source>
        <dbReference type="Pfam" id="PF05368"/>
    </source>
</evidence>
<dbReference type="PANTHER" id="PTHR47706:SF4">
    <property type="entry name" value="NMRA-LIKE DOMAIN-CONTAINING PROTEIN"/>
    <property type="match status" value="1"/>
</dbReference>
<proteinExistence type="inferred from homology"/>
<gene>
    <name evidence="5" type="ORF">HYE67_001577</name>
</gene>
<feature type="domain" description="NmrA-like" evidence="4">
    <location>
        <begin position="2"/>
        <end position="236"/>
    </location>
</feature>
<evidence type="ECO:0000256" key="3">
    <source>
        <dbReference type="ARBA" id="ARBA00023002"/>
    </source>
</evidence>
<dbReference type="GO" id="GO:0016491">
    <property type="term" value="F:oxidoreductase activity"/>
    <property type="evidence" value="ECO:0007669"/>
    <property type="project" value="UniProtKB-KW"/>
</dbReference>
<accession>A0A7S8CZS9</accession>
<evidence type="ECO:0000313" key="5">
    <source>
        <dbReference type="EMBL" id="QPC59346.1"/>
    </source>
</evidence>
<evidence type="ECO:0000313" key="6">
    <source>
        <dbReference type="Proteomes" id="UP000663297"/>
    </source>
</evidence>
<comment type="similarity">
    <text evidence="1">Belongs to the NmrA-type oxidoreductase family. Isoflavone reductase subfamily.</text>
</comment>
<dbReference type="InterPro" id="IPR036291">
    <property type="entry name" value="NAD(P)-bd_dom_sf"/>
</dbReference>
<dbReference type="Gene3D" id="3.40.50.720">
    <property type="entry name" value="NAD(P)-binding Rossmann-like Domain"/>
    <property type="match status" value="1"/>
</dbReference>
<keyword evidence="3" id="KW-0560">Oxidoreductase</keyword>
<protein>
    <recommendedName>
        <fullName evidence="4">NmrA-like domain-containing protein</fullName>
    </recommendedName>
</protein>
<sequence>MKVIAVAGGTGSVGSSIVDGLVEYGKHKVFALSRSERPTKGAVNYLKVDYSDVDATTKALEEANVNIVICAIAVISPESNQAQKNLIQAAAQSRPTERFVISSFDALHMKEDVEIAPWWGYTFEAIGMLEKTSLVYTRIANGWFLDYYGMPHWKTNLEPWLNVLNMESKWAAIPGDGGVQASFVTSQDMSRFVARLMDADEWDQISAIRGVTLSLDELLQMAEKARGAKFEVAVDSLEKLKSGKISFFPDYPPIGMGDGDEAFFATIHYLAGIGRYLVPRDLPFLDDKFPDLKVTTASEVMESSWKGQ</sequence>
<organism evidence="5 6">
    <name type="scientific">Fusarium culmorum</name>
    <dbReference type="NCBI Taxonomy" id="5516"/>
    <lineage>
        <taxon>Eukaryota</taxon>
        <taxon>Fungi</taxon>
        <taxon>Dikarya</taxon>
        <taxon>Ascomycota</taxon>
        <taxon>Pezizomycotina</taxon>
        <taxon>Sordariomycetes</taxon>
        <taxon>Hypocreomycetidae</taxon>
        <taxon>Hypocreales</taxon>
        <taxon>Nectriaceae</taxon>
        <taxon>Fusarium</taxon>
    </lineage>
</organism>
<name>A0A7S8CZS9_FUSCU</name>
<evidence type="ECO:0000256" key="2">
    <source>
        <dbReference type="ARBA" id="ARBA00022857"/>
    </source>
</evidence>
<dbReference type="Proteomes" id="UP000663297">
    <property type="component" value="Chromosome 1"/>
</dbReference>
<keyword evidence="2" id="KW-0521">NADP</keyword>
<dbReference type="AlphaFoldDB" id="A0A7S8CZS9"/>
<dbReference type="PANTHER" id="PTHR47706">
    <property type="entry name" value="NMRA-LIKE FAMILY PROTEIN"/>
    <property type="match status" value="1"/>
</dbReference>
<dbReference type="SUPFAM" id="SSF51735">
    <property type="entry name" value="NAD(P)-binding Rossmann-fold domains"/>
    <property type="match status" value="1"/>
</dbReference>
<dbReference type="InterPro" id="IPR051609">
    <property type="entry name" value="NmrA/Isoflavone_reductase-like"/>
</dbReference>
<dbReference type="Pfam" id="PF05368">
    <property type="entry name" value="NmrA"/>
    <property type="match status" value="1"/>
</dbReference>
<evidence type="ECO:0000256" key="1">
    <source>
        <dbReference type="ARBA" id="ARBA00005725"/>
    </source>
</evidence>
<reference evidence="5" key="1">
    <citation type="submission" date="2020-11" db="EMBL/GenBank/DDBJ databases">
        <title>The chromosome-scale genome resource for two endophytic Fusarium species: F. culmorum and F. pseudograminearum.</title>
        <authorList>
            <person name="Yuan Z."/>
        </authorList>
    </citation>
    <scope>NUCLEOTIDE SEQUENCE</scope>
    <source>
        <strain evidence="5">Class2-1B</strain>
    </source>
</reference>
<dbReference type="EMBL" id="CP064747">
    <property type="protein sequence ID" value="QPC59346.1"/>
    <property type="molecule type" value="Genomic_DNA"/>
</dbReference>